<reference evidence="2" key="1">
    <citation type="submission" date="2016-11" db="UniProtKB">
        <authorList>
            <consortium name="WormBaseParasite"/>
        </authorList>
    </citation>
    <scope>IDENTIFICATION</scope>
    <source>
        <strain evidence="2">KR3021</strain>
    </source>
</reference>
<proteinExistence type="predicted"/>
<dbReference type="WBParaSite" id="RSKR_0000235700.1">
    <property type="protein sequence ID" value="RSKR_0000235700.1"/>
    <property type="gene ID" value="RSKR_0000235700"/>
</dbReference>
<name>A0AC35TNK5_9BILA</name>
<organism evidence="1 2">
    <name type="scientific">Rhabditophanes sp. KR3021</name>
    <dbReference type="NCBI Taxonomy" id="114890"/>
    <lineage>
        <taxon>Eukaryota</taxon>
        <taxon>Metazoa</taxon>
        <taxon>Ecdysozoa</taxon>
        <taxon>Nematoda</taxon>
        <taxon>Chromadorea</taxon>
        <taxon>Rhabditida</taxon>
        <taxon>Tylenchina</taxon>
        <taxon>Panagrolaimomorpha</taxon>
        <taxon>Strongyloidoidea</taxon>
        <taxon>Alloionematidae</taxon>
        <taxon>Rhabditophanes</taxon>
    </lineage>
</organism>
<accession>A0AC35TNK5</accession>
<sequence length="347" mass="38608">MSIGTYKDYISNCVLWNHRVQLQRQQNPPVINFQTGIVERPGKIIRNVAHRFHGTGHGQICSYASKRWHKSKHPSSDQIELKYFVSCNRGIGDVLTVPTPLVTPPVSEPIIAPIPVVSSSRSAPVKYEEPMDFEEMDYEKDMLSDEDEYANKKKKPGKGKGRGNHKKANKDAASSSVVRVESITSPEKPFICQVCGAKYKSRPGLSYHRLHVHPDTPNVIDPSIIDPVVNISTTCDYCSGTKKKNKKSGKAEILIGCHDCGRSVHPSCASFTENIIKSALKHGWHCISCKSCTICGISDSNSNSDDSQLLFCDGCDHAYHLYCLPIPLKSVPENDWSCDLCKKEYSK</sequence>
<dbReference type="Proteomes" id="UP000095286">
    <property type="component" value="Unplaced"/>
</dbReference>
<protein>
    <submittedName>
        <fullName evidence="2">PHD-type domain-containing protein</fullName>
    </submittedName>
</protein>
<evidence type="ECO:0000313" key="1">
    <source>
        <dbReference type="Proteomes" id="UP000095286"/>
    </source>
</evidence>
<evidence type="ECO:0000313" key="2">
    <source>
        <dbReference type="WBParaSite" id="RSKR_0000235700.1"/>
    </source>
</evidence>